<dbReference type="SUPFAM" id="SSF46689">
    <property type="entry name" value="Homeodomain-like"/>
    <property type="match status" value="1"/>
</dbReference>
<dbReference type="GO" id="GO:0000976">
    <property type="term" value="F:transcription cis-regulatory region binding"/>
    <property type="evidence" value="ECO:0007669"/>
    <property type="project" value="TreeGrafter"/>
</dbReference>
<feature type="DNA-binding region" description="H-T-H motif" evidence="4">
    <location>
        <begin position="39"/>
        <end position="58"/>
    </location>
</feature>
<dbReference type="GO" id="GO:0003700">
    <property type="term" value="F:DNA-binding transcription factor activity"/>
    <property type="evidence" value="ECO:0007669"/>
    <property type="project" value="TreeGrafter"/>
</dbReference>
<protein>
    <submittedName>
        <fullName evidence="6">TetR family transcriptional regulator</fullName>
    </submittedName>
</protein>
<evidence type="ECO:0000256" key="3">
    <source>
        <dbReference type="ARBA" id="ARBA00023163"/>
    </source>
</evidence>
<gene>
    <name evidence="6" type="ORF">VQ03_27705</name>
</gene>
<evidence type="ECO:0000256" key="2">
    <source>
        <dbReference type="ARBA" id="ARBA00023125"/>
    </source>
</evidence>
<dbReference type="InterPro" id="IPR009057">
    <property type="entry name" value="Homeodomain-like_sf"/>
</dbReference>
<dbReference type="PATRIC" id="fig|1187852.3.peg.3731"/>
<dbReference type="Proteomes" id="UP000036449">
    <property type="component" value="Unassembled WGS sequence"/>
</dbReference>
<dbReference type="Gene3D" id="1.10.357.10">
    <property type="entry name" value="Tetracycline Repressor, domain 2"/>
    <property type="match status" value="1"/>
</dbReference>
<keyword evidence="2 4" id="KW-0238">DNA-binding</keyword>
<dbReference type="InterPro" id="IPR001647">
    <property type="entry name" value="HTH_TetR"/>
</dbReference>
<dbReference type="EMBL" id="LABZ01000255">
    <property type="protein sequence ID" value="KMO31153.1"/>
    <property type="molecule type" value="Genomic_DNA"/>
</dbReference>
<dbReference type="PROSITE" id="PS50977">
    <property type="entry name" value="HTH_TETR_2"/>
    <property type="match status" value="1"/>
</dbReference>
<dbReference type="InterPro" id="IPR050109">
    <property type="entry name" value="HTH-type_TetR-like_transc_reg"/>
</dbReference>
<organism evidence="6 7">
    <name type="scientific">Methylobacterium tarhaniae</name>
    <dbReference type="NCBI Taxonomy" id="1187852"/>
    <lineage>
        <taxon>Bacteria</taxon>
        <taxon>Pseudomonadati</taxon>
        <taxon>Pseudomonadota</taxon>
        <taxon>Alphaproteobacteria</taxon>
        <taxon>Hyphomicrobiales</taxon>
        <taxon>Methylobacteriaceae</taxon>
        <taxon>Methylobacterium</taxon>
    </lineage>
</organism>
<comment type="caution">
    <text evidence="6">The sequence shown here is derived from an EMBL/GenBank/DDBJ whole genome shotgun (WGS) entry which is preliminary data.</text>
</comment>
<dbReference type="PANTHER" id="PTHR30055:SF151">
    <property type="entry name" value="TRANSCRIPTIONAL REGULATORY PROTEIN"/>
    <property type="match status" value="1"/>
</dbReference>
<evidence type="ECO:0000259" key="5">
    <source>
        <dbReference type="PROSITE" id="PS50977"/>
    </source>
</evidence>
<dbReference type="InterPro" id="IPR041478">
    <property type="entry name" value="TetR_C_27"/>
</dbReference>
<dbReference type="SUPFAM" id="SSF48498">
    <property type="entry name" value="Tetracyclin repressor-like, C-terminal domain"/>
    <property type="match status" value="1"/>
</dbReference>
<evidence type="ECO:0000256" key="4">
    <source>
        <dbReference type="PROSITE-ProRule" id="PRU00335"/>
    </source>
</evidence>
<accession>A0A0J6SCS0</accession>
<keyword evidence="1" id="KW-0805">Transcription regulation</keyword>
<keyword evidence="3" id="KW-0804">Transcription</keyword>
<dbReference type="PANTHER" id="PTHR30055">
    <property type="entry name" value="HTH-TYPE TRANSCRIPTIONAL REGULATOR RUTR"/>
    <property type="match status" value="1"/>
</dbReference>
<reference evidence="6 7" key="1">
    <citation type="submission" date="2015-03" db="EMBL/GenBank/DDBJ databases">
        <title>Genome sequencing of Methylobacterium tarhaniae DSM 25844.</title>
        <authorList>
            <person name="Chaudhry V."/>
            <person name="Patil P.B."/>
        </authorList>
    </citation>
    <scope>NUCLEOTIDE SEQUENCE [LARGE SCALE GENOMIC DNA]</scope>
    <source>
        <strain evidence="6 7">DSM 25844</strain>
    </source>
</reference>
<keyword evidence="7" id="KW-1185">Reference proteome</keyword>
<dbReference type="Pfam" id="PF17935">
    <property type="entry name" value="TetR_C_27"/>
    <property type="match status" value="1"/>
</dbReference>
<dbReference type="RefSeq" id="WP_048454129.1">
    <property type="nucleotide sequence ID" value="NZ_LABZ01000255.1"/>
</dbReference>
<feature type="domain" description="HTH tetR-type" evidence="5">
    <location>
        <begin position="16"/>
        <end position="76"/>
    </location>
</feature>
<dbReference type="InterPro" id="IPR036271">
    <property type="entry name" value="Tet_transcr_reg_TetR-rel_C_sf"/>
</dbReference>
<dbReference type="OrthoDB" id="9802498at2"/>
<evidence type="ECO:0000313" key="7">
    <source>
        <dbReference type="Proteomes" id="UP000036449"/>
    </source>
</evidence>
<sequence length="212" mass="23442">MIPALSAPPPVEETSSDTRCRILATAERFFREIGYQKTTVADIAKTLRMSPANVYRFFDSKKAINEAVVARLIGEVEARIAALADRPGLPAEARLREIIVFLHRDAVGRFTGHPRMHEMVEAAMSESWDVCRHHVDRITAVLERVIADGVARGEFAVEDPAVAARCVHTAIVRFCHPVLVVQCPEDFVPALDAMIAFLMGALRAERRAARAS</sequence>
<evidence type="ECO:0000313" key="6">
    <source>
        <dbReference type="EMBL" id="KMO31153.1"/>
    </source>
</evidence>
<evidence type="ECO:0000256" key="1">
    <source>
        <dbReference type="ARBA" id="ARBA00023015"/>
    </source>
</evidence>
<proteinExistence type="predicted"/>
<dbReference type="AlphaFoldDB" id="A0A0J6SCS0"/>
<name>A0A0J6SCS0_9HYPH</name>
<dbReference type="Pfam" id="PF00440">
    <property type="entry name" value="TetR_N"/>
    <property type="match status" value="1"/>
</dbReference>